<dbReference type="Proteomes" id="UP000315498">
    <property type="component" value="Unassembled WGS sequence"/>
</dbReference>
<comment type="caution">
    <text evidence="1">The sequence shown here is derived from an EMBL/GenBank/DDBJ whole genome shotgun (WGS) entry which is preliminary data.</text>
</comment>
<name>A0A520MWS6_9GAMM</name>
<accession>A0A520MWS6</accession>
<evidence type="ECO:0000313" key="2">
    <source>
        <dbReference type="Proteomes" id="UP000315498"/>
    </source>
</evidence>
<gene>
    <name evidence="1" type="ORF">EVA94_00060</name>
</gene>
<sequence>MNLSAYYEININYESGFEYESQKKLLIDLQKESSKRNIENLIKNQDWIREYSLVFKPLSKKIFISIKNREPLFILNKEHFYDRNLKKFTFDKSRKKIILVKGDINDIKDILNIIDLVQLNNLIEFKIDRIDYSFVNGWDVKTDTALIRFGKNISDQRIKNFLDTVNYIYENRKIPSIIDMRYKDGVALSYGK</sequence>
<protein>
    <recommendedName>
        <fullName evidence="3">Cell division protein FtsQ</fullName>
    </recommendedName>
</protein>
<proteinExistence type="predicted"/>
<reference evidence="1 2" key="1">
    <citation type="submission" date="2019-02" db="EMBL/GenBank/DDBJ databases">
        <title>Prokaryotic population dynamics and viral predation in marine succession experiment using metagenomics: the confinement effect.</title>
        <authorList>
            <person name="Haro-Moreno J.M."/>
            <person name="Rodriguez-Valera F."/>
            <person name="Lopez-Perez M."/>
        </authorList>
    </citation>
    <scope>NUCLEOTIDE SEQUENCE [LARGE SCALE GENOMIC DNA]</scope>
    <source>
        <strain evidence="1">MED-G161</strain>
    </source>
</reference>
<organism evidence="1 2">
    <name type="scientific">SAR86 cluster bacterium</name>
    <dbReference type="NCBI Taxonomy" id="2030880"/>
    <lineage>
        <taxon>Bacteria</taxon>
        <taxon>Pseudomonadati</taxon>
        <taxon>Pseudomonadota</taxon>
        <taxon>Gammaproteobacteria</taxon>
        <taxon>SAR86 cluster</taxon>
    </lineage>
</organism>
<dbReference type="AlphaFoldDB" id="A0A520MWS6"/>
<dbReference type="InterPro" id="IPR045335">
    <property type="entry name" value="FtsQ_C_sf"/>
</dbReference>
<dbReference type="EMBL" id="SHBG01000001">
    <property type="protein sequence ID" value="RZO25654.1"/>
    <property type="molecule type" value="Genomic_DNA"/>
</dbReference>
<evidence type="ECO:0008006" key="3">
    <source>
        <dbReference type="Google" id="ProtNLM"/>
    </source>
</evidence>
<dbReference type="Gene3D" id="3.40.50.11690">
    <property type="entry name" value="Cell division protein FtsQ/DivIB"/>
    <property type="match status" value="1"/>
</dbReference>
<evidence type="ECO:0000313" key="1">
    <source>
        <dbReference type="EMBL" id="RZO25654.1"/>
    </source>
</evidence>